<name>A0A9W8BQP3_9FUNG</name>
<feature type="region of interest" description="Disordered" evidence="2">
    <location>
        <begin position="485"/>
        <end position="525"/>
    </location>
</feature>
<dbReference type="PANTHER" id="PTHR28594">
    <property type="entry name" value="ATR-INTERACTING PROTEIN"/>
    <property type="match status" value="1"/>
</dbReference>
<feature type="compositionally biased region" description="Polar residues" evidence="2">
    <location>
        <begin position="40"/>
        <end position="57"/>
    </location>
</feature>
<feature type="region of interest" description="Disordered" evidence="2">
    <location>
        <begin position="37"/>
        <end position="133"/>
    </location>
</feature>
<dbReference type="EMBL" id="JANBQF010000001">
    <property type="protein sequence ID" value="KAJ2008703.1"/>
    <property type="molecule type" value="Genomic_DNA"/>
</dbReference>
<gene>
    <name evidence="3" type="ORF">H4R26_000022</name>
</gene>
<dbReference type="Proteomes" id="UP001150907">
    <property type="component" value="Unassembled WGS sequence"/>
</dbReference>
<feature type="region of interest" description="Disordered" evidence="2">
    <location>
        <begin position="274"/>
        <end position="379"/>
    </location>
</feature>
<feature type="region of interest" description="Disordered" evidence="2">
    <location>
        <begin position="178"/>
        <end position="261"/>
    </location>
</feature>
<dbReference type="OrthoDB" id="5560192at2759"/>
<feature type="region of interest" description="Disordered" evidence="2">
    <location>
        <begin position="539"/>
        <end position="575"/>
    </location>
</feature>
<dbReference type="InterPro" id="IPR033349">
    <property type="entry name" value="ATRIP"/>
</dbReference>
<evidence type="ECO:0000313" key="3">
    <source>
        <dbReference type="EMBL" id="KAJ2008703.1"/>
    </source>
</evidence>
<feature type="compositionally biased region" description="Polar residues" evidence="2">
    <location>
        <begin position="93"/>
        <end position="119"/>
    </location>
</feature>
<feature type="compositionally biased region" description="Low complexity" evidence="2">
    <location>
        <begin position="314"/>
        <end position="337"/>
    </location>
</feature>
<evidence type="ECO:0000313" key="4">
    <source>
        <dbReference type="Proteomes" id="UP001150907"/>
    </source>
</evidence>
<sequence>MAQEPARPSGMPETPLSVSFRDSAFMNFVNEATAFDGTLPHQSTAQHNQRNPVSSATHHIAHPNSSRASPLRPPPLVGKTNETPTQPPKRTLNDGTPGSTDKQHSGQPASLAPSNNNHTGLGASADEDGDWGELDNMELDSQVMRQLLETEESFYSTQRHLDSASMLLSQEFAEARIEESDNRQANAGSRAAKSTRAMSAPETAATRSAPVTPAGGQPIYISSVKSSGRPSPDTGTADSSASHRHQQQHPAKAHSNRVSAATREKVNLYPRLAQHIPPPHTAGKHTSLHPPQSGQYGKLAIEARDVSSHSIVSQRPSQQPQRLQQQQAPLYHQQQTQRFKPYSHSFSGGPGPQLDLGSSTLAPTASPKPIRSSNSSGHGIAVPETVAALDELARLRAENERMRAETEQLRAQLYTKEGEVKIVRENLARTEIDNTHLQEQLTSHITSAVAHQQQSEKHLQAEIERLKTELVFQQHEAQAEAMAKAQSGRITNTPRSIARSGQDARGSGLGVTTHSGTSSPMTYPNMEDFMAVPRTLHKPAVPESPISTSNGHPLSAVSRVSEQNPGAGDSGTDSEANTAAMLDILSGIAKQPNKGFGSLVMLSVELSRAVRDPKPKALDKFHLSTCNMLREACAAREFEQLGAIAQLLLQVVNTLVEFRTAWLFGAAEDCRGCDRVTKHSSTAKADMCRMGLFVAAAKLALDESTSAASMTRSNSAESAVCSAATASLCRLLVRVINLQPAAALSSDLWADRNPCDLGALFTPGLGLDGLLGVVGLLTTLIQVSPASWELMRSNPSDFERLLLATMRRLQMAFVAKDALMLDGKREFLVLIASAIVTHEDDTPALINSMRRFTTAMVQWFLEEHLALTRAPVPDRERRVQVFFEYIKCLNVVLSEVKDVVLLLGGDNSPLFYGFVATCTRMALGESVFASIASIRELAADLLAYAVTEDQAISIQNL</sequence>
<evidence type="ECO:0000256" key="2">
    <source>
        <dbReference type="SAM" id="MobiDB-lite"/>
    </source>
</evidence>
<accession>A0A9W8BQP3</accession>
<reference evidence="3" key="1">
    <citation type="submission" date="2022-07" db="EMBL/GenBank/DDBJ databases">
        <title>Phylogenomic reconstructions and comparative analyses of Kickxellomycotina fungi.</title>
        <authorList>
            <person name="Reynolds N.K."/>
            <person name="Stajich J.E."/>
            <person name="Barry K."/>
            <person name="Grigoriev I.V."/>
            <person name="Crous P."/>
            <person name="Smith M.E."/>
        </authorList>
    </citation>
    <scope>NUCLEOTIDE SEQUENCE</scope>
    <source>
        <strain evidence="3">IMI 214461</strain>
    </source>
</reference>
<dbReference type="GO" id="GO:0000077">
    <property type="term" value="P:DNA damage checkpoint signaling"/>
    <property type="evidence" value="ECO:0007669"/>
    <property type="project" value="InterPro"/>
</dbReference>
<feature type="compositionally biased region" description="Polar residues" evidence="2">
    <location>
        <begin position="223"/>
        <end position="240"/>
    </location>
</feature>
<keyword evidence="4" id="KW-1185">Reference proteome</keyword>
<feature type="compositionally biased region" description="Polar residues" evidence="2">
    <location>
        <begin position="510"/>
        <end position="522"/>
    </location>
</feature>
<dbReference type="AlphaFoldDB" id="A0A9W8BQP3"/>
<organism evidence="3 4">
    <name type="scientific">Coemansia thaxteri</name>
    <dbReference type="NCBI Taxonomy" id="2663907"/>
    <lineage>
        <taxon>Eukaryota</taxon>
        <taxon>Fungi</taxon>
        <taxon>Fungi incertae sedis</taxon>
        <taxon>Zoopagomycota</taxon>
        <taxon>Kickxellomycotina</taxon>
        <taxon>Kickxellomycetes</taxon>
        <taxon>Kickxellales</taxon>
        <taxon>Kickxellaceae</taxon>
        <taxon>Coemansia</taxon>
    </lineage>
</organism>
<feature type="compositionally biased region" description="Basic residues" evidence="2">
    <location>
        <begin position="242"/>
        <end position="255"/>
    </location>
</feature>
<evidence type="ECO:0000256" key="1">
    <source>
        <dbReference type="SAM" id="Coils"/>
    </source>
</evidence>
<proteinExistence type="predicted"/>
<dbReference type="PANTHER" id="PTHR28594:SF1">
    <property type="entry name" value="ATR-INTERACTING PROTEIN"/>
    <property type="match status" value="1"/>
</dbReference>
<keyword evidence="1" id="KW-0175">Coiled coil</keyword>
<protein>
    <submittedName>
        <fullName evidence="3">Uncharacterized protein</fullName>
    </submittedName>
</protein>
<feature type="compositionally biased region" description="Polar residues" evidence="2">
    <location>
        <begin position="545"/>
        <end position="564"/>
    </location>
</feature>
<comment type="caution">
    <text evidence="3">The sequence shown here is derived from an EMBL/GenBank/DDBJ whole genome shotgun (WGS) entry which is preliminary data.</text>
</comment>
<feature type="coiled-coil region" evidence="1">
    <location>
        <begin position="385"/>
        <end position="476"/>
    </location>
</feature>